<dbReference type="InterPro" id="IPR035979">
    <property type="entry name" value="RBD_domain_sf"/>
</dbReference>
<protein>
    <recommendedName>
        <fullName evidence="6">RanBP2-type domain-containing protein</fullName>
    </recommendedName>
</protein>
<feature type="domain" description="RanBP2-type" evidence="6">
    <location>
        <begin position="311"/>
        <end position="340"/>
    </location>
</feature>
<dbReference type="Gene3D" id="4.10.1060.10">
    <property type="entry name" value="Zinc finger, RanBP2-type"/>
    <property type="match status" value="2"/>
</dbReference>
<proteinExistence type="predicted"/>
<keyword evidence="3" id="KW-0862">Zinc</keyword>
<dbReference type="PROSITE" id="PS01358">
    <property type="entry name" value="ZF_RANBP2_1"/>
    <property type="match status" value="2"/>
</dbReference>
<dbReference type="AlphaFoldDB" id="A0A9N8KJK9"/>
<dbReference type="OrthoDB" id="448399at2759"/>
<dbReference type="PANTHER" id="PTHR23111">
    <property type="entry name" value="ZINC FINGER PROTEIN"/>
    <property type="match status" value="1"/>
</dbReference>
<feature type="compositionally biased region" description="Low complexity" evidence="5">
    <location>
        <begin position="543"/>
        <end position="553"/>
    </location>
</feature>
<dbReference type="InterPro" id="IPR034351">
    <property type="entry name" value="Nrp1_RRM"/>
</dbReference>
<dbReference type="InterPro" id="IPR012677">
    <property type="entry name" value="Nucleotide-bd_a/b_plait_sf"/>
</dbReference>
<evidence type="ECO:0000256" key="2">
    <source>
        <dbReference type="ARBA" id="ARBA00022771"/>
    </source>
</evidence>
<dbReference type="InterPro" id="IPR001876">
    <property type="entry name" value="Znf_RanBP2"/>
</dbReference>
<dbReference type="SUPFAM" id="SSF53098">
    <property type="entry name" value="Ribonuclease H-like"/>
    <property type="match status" value="1"/>
</dbReference>
<dbReference type="InterPro" id="IPR000504">
    <property type="entry name" value="RRM_dom"/>
</dbReference>
<dbReference type="Proteomes" id="UP000745764">
    <property type="component" value="Unassembled WGS sequence"/>
</dbReference>
<dbReference type="CDD" id="cd12452">
    <property type="entry name" value="RRM_ARP_like"/>
    <property type="match status" value="1"/>
</dbReference>
<dbReference type="GO" id="GO:0008270">
    <property type="term" value="F:zinc ion binding"/>
    <property type="evidence" value="ECO:0007669"/>
    <property type="project" value="UniProtKB-KW"/>
</dbReference>
<keyword evidence="1" id="KW-0479">Metal-binding</keyword>
<dbReference type="Gene3D" id="3.30.70.330">
    <property type="match status" value="1"/>
</dbReference>
<dbReference type="InterPro" id="IPR036443">
    <property type="entry name" value="Znf_RanBP2_sf"/>
</dbReference>
<dbReference type="PANTHER" id="PTHR23111:SF40">
    <property type="entry name" value="RNA-BINDING PROTEIN INVOLVED IN HETEROCHROMATIN ASSEMBLY-RELATED"/>
    <property type="match status" value="1"/>
</dbReference>
<sequence length="568" mass="60973">MASAPTTPGGGLDRYVVIHVATTCDEHGVYVTKDSAEVIEVGWILLDSKNCDEHVRNAGSFRDAINRFDQFAQEHLVKNSHEFAFVTLDSWDLRVQLPREARDKAVVLPPYLQHSRTFDLRTEYQRWQTHHPESLPFGSSALTNICAALEVEPVQSSAPIKHNLPFHLQALAPASPRRAMEEAVTLARVLRGLIRKSQPPHEHPDVLTRPMDARADVRAFLSERSKVLHMSGLPHDTTQSELESWFTQFGGRPIAFWTLRTPDQHKPTGTGFAIFSSHEEKAIEVSPSSSRVLDRAADILTAFPPSKNRPRPGDWTCPSCGFSNFQRRTACFRCSFPAMAAAPDPMYGYGYGHPGMMGPPGHHMGHHHMGGGGMRGGGSTHVPFRAGDWRCGAEGCNYHNFAKNVSCLRCGASRASAALVADSNFQQVDGSQGYGMAPPSMAGTPGPAPYAPQQGGFNSAGNFPGQSYGGPQSTYALPSGLGAGTSPYPAMSSAYGHNAGMPSGGFDSRAEAAFSAGQNNSSFSNGGGVYAGEQTTPDPFTFLSSGLSGLSVSDDARRNGANPSKSPA</sequence>
<evidence type="ECO:0000313" key="7">
    <source>
        <dbReference type="EMBL" id="CAD0112027.1"/>
    </source>
</evidence>
<evidence type="ECO:0000256" key="3">
    <source>
        <dbReference type="ARBA" id="ARBA00022833"/>
    </source>
</evidence>
<evidence type="ECO:0000256" key="4">
    <source>
        <dbReference type="PROSITE-ProRule" id="PRU00322"/>
    </source>
</evidence>
<comment type="caution">
    <text evidence="7">The sequence shown here is derived from an EMBL/GenBank/DDBJ whole genome shotgun (WGS) entry which is preliminary data.</text>
</comment>
<feature type="domain" description="RanBP2-type" evidence="6">
    <location>
        <begin position="385"/>
        <end position="416"/>
    </location>
</feature>
<name>A0A9N8KJK9_9PEZI</name>
<accession>A0A9N8KJK9</accession>
<dbReference type="SUPFAM" id="SSF90209">
    <property type="entry name" value="Ran binding protein zinc finger-like"/>
    <property type="match status" value="2"/>
</dbReference>
<keyword evidence="8" id="KW-1185">Reference proteome</keyword>
<evidence type="ECO:0000259" key="6">
    <source>
        <dbReference type="PROSITE" id="PS50199"/>
    </source>
</evidence>
<dbReference type="Pfam" id="PF00641">
    <property type="entry name" value="Zn_ribbon_RanBP"/>
    <property type="match status" value="2"/>
</dbReference>
<reference evidence="7" key="1">
    <citation type="submission" date="2020-06" db="EMBL/GenBank/DDBJ databases">
        <authorList>
            <person name="Onetto C."/>
        </authorList>
    </citation>
    <scope>NUCLEOTIDE SEQUENCE</scope>
</reference>
<dbReference type="FunFam" id="4.10.1060.10:FF:000024">
    <property type="entry name" value="RNA-binding protein"/>
    <property type="match status" value="1"/>
</dbReference>
<dbReference type="Gene3D" id="3.30.420.10">
    <property type="entry name" value="Ribonuclease H-like superfamily/Ribonuclease H"/>
    <property type="match status" value="1"/>
</dbReference>
<evidence type="ECO:0000256" key="1">
    <source>
        <dbReference type="ARBA" id="ARBA00022723"/>
    </source>
</evidence>
<dbReference type="GO" id="GO:0003729">
    <property type="term" value="F:mRNA binding"/>
    <property type="evidence" value="ECO:0007669"/>
    <property type="project" value="TreeGrafter"/>
</dbReference>
<feature type="region of interest" description="Disordered" evidence="5">
    <location>
        <begin position="524"/>
        <end position="568"/>
    </location>
</feature>
<dbReference type="PROSITE" id="PS50199">
    <property type="entry name" value="ZF_RANBP2_2"/>
    <property type="match status" value="2"/>
</dbReference>
<evidence type="ECO:0000256" key="5">
    <source>
        <dbReference type="SAM" id="MobiDB-lite"/>
    </source>
</evidence>
<dbReference type="EMBL" id="CAINUL010000014">
    <property type="protein sequence ID" value="CAD0112027.1"/>
    <property type="molecule type" value="Genomic_DNA"/>
</dbReference>
<dbReference type="InterPro" id="IPR036397">
    <property type="entry name" value="RNaseH_sf"/>
</dbReference>
<dbReference type="Pfam" id="PF00076">
    <property type="entry name" value="RRM_1"/>
    <property type="match status" value="1"/>
</dbReference>
<keyword evidence="2 4" id="KW-0863">Zinc-finger</keyword>
<dbReference type="SUPFAM" id="SSF54928">
    <property type="entry name" value="RNA-binding domain, RBD"/>
    <property type="match status" value="1"/>
</dbReference>
<dbReference type="InterPro" id="IPR012337">
    <property type="entry name" value="RNaseH-like_sf"/>
</dbReference>
<organism evidence="7 8">
    <name type="scientific">Aureobasidium uvarum</name>
    <dbReference type="NCBI Taxonomy" id="2773716"/>
    <lineage>
        <taxon>Eukaryota</taxon>
        <taxon>Fungi</taxon>
        <taxon>Dikarya</taxon>
        <taxon>Ascomycota</taxon>
        <taxon>Pezizomycotina</taxon>
        <taxon>Dothideomycetes</taxon>
        <taxon>Dothideomycetidae</taxon>
        <taxon>Dothideales</taxon>
        <taxon>Saccotheciaceae</taxon>
        <taxon>Aureobasidium</taxon>
    </lineage>
</organism>
<gene>
    <name evidence="7" type="ORF">AWRI4620_LOCUS6282</name>
</gene>
<dbReference type="SMART" id="SM00547">
    <property type="entry name" value="ZnF_RBZ"/>
    <property type="match status" value="2"/>
</dbReference>
<evidence type="ECO:0000313" key="8">
    <source>
        <dbReference type="Proteomes" id="UP000745764"/>
    </source>
</evidence>